<feature type="compositionally biased region" description="Basic and acidic residues" evidence="1">
    <location>
        <begin position="141"/>
        <end position="152"/>
    </location>
</feature>
<dbReference type="Proteomes" id="UP000786811">
    <property type="component" value="Unassembled WGS sequence"/>
</dbReference>
<feature type="region of interest" description="Disordered" evidence="1">
    <location>
        <begin position="193"/>
        <end position="217"/>
    </location>
</feature>
<evidence type="ECO:0000256" key="1">
    <source>
        <dbReference type="SAM" id="MobiDB-lite"/>
    </source>
</evidence>
<feature type="compositionally biased region" description="Polar residues" evidence="1">
    <location>
        <begin position="104"/>
        <end position="114"/>
    </location>
</feature>
<keyword evidence="3" id="KW-1185">Reference proteome</keyword>
<gene>
    <name evidence="2" type="ORF">HICCMSTLAB_LOCUS4665</name>
</gene>
<name>A0A8J2H930_COTCN</name>
<evidence type="ECO:0000313" key="3">
    <source>
        <dbReference type="Proteomes" id="UP000786811"/>
    </source>
</evidence>
<organism evidence="2 3">
    <name type="scientific">Cotesia congregata</name>
    <name type="common">Parasitoid wasp</name>
    <name type="synonym">Apanteles congregatus</name>
    <dbReference type="NCBI Taxonomy" id="51543"/>
    <lineage>
        <taxon>Eukaryota</taxon>
        <taxon>Metazoa</taxon>
        <taxon>Ecdysozoa</taxon>
        <taxon>Arthropoda</taxon>
        <taxon>Hexapoda</taxon>
        <taxon>Insecta</taxon>
        <taxon>Pterygota</taxon>
        <taxon>Neoptera</taxon>
        <taxon>Endopterygota</taxon>
        <taxon>Hymenoptera</taxon>
        <taxon>Apocrita</taxon>
        <taxon>Ichneumonoidea</taxon>
        <taxon>Braconidae</taxon>
        <taxon>Microgastrinae</taxon>
        <taxon>Cotesia</taxon>
    </lineage>
</organism>
<proteinExistence type="predicted"/>
<sequence>MTSSPRRNNQRSSPSPCQQQQHSPIEPQSQPQAQSQQHQTHQQVSSHLQNRSPLSRLAIHTQGAPLILAGRFHNRGKPVNSNNVIAAPNVNNFCNVNINSNGNTIDESSNNCENSLPRIIKPRKRRKKDRKPTNVVTTENSKPEDRDRDRDLSVSMNPGLMPSGMNGDQSNLVTLKPYVPVCYEAMRYELPQQQQQGTVQHRAHRRPPVTRESYSGRTQTLIQQEIVDTRQSSLIWDVDQNGYSPFLTPPPTSNGSNNEFVQFSQIPLFLSRANLGGGCHQEPSEFFDVEDSLRGPHHHQHQHQHQHHQHHHQHLPVPVGAARVGHERLEPPGGALLRRSWSDPSSYFSEQICAPSRDVGVIGDRGQTAEALARGRSSWPGSPSYVSLGTNASGLSGSLPGNSVTGQSLEVSTEIVTSHNGHRDLEIKFFSSSPSSIQPEEEKSPFPEDNEDFSDIWSYHESKLQQDFRTLLQAEE</sequence>
<feature type="compositionally biased region" description="Basic residues" evidence="1">
    <location>
        <begin position="295"/>
        <end position="314"/>
    </location>
</feature>
<feature type="region of interest" description="Disordered" evidence="1">
    <location>
        <begin position="102"/>
        <end position="168"/>
    </location>
</feature>
<dbReference type="OrthoDB" id="6619754at2759"/>
<accession>A0A8J2H930</accession>
<protein>
    <submittedName>
        <fullName evidence="2">Uncharacterized protein</fullName>
    </submittedName>
</protein>
<feature type="region of interest" description="Disordered" evidence="1">
    <location>
        <begin position="291"/>
        <end position="315"/>
    </location>
</feature>
<dbReference type="AlphaFoldDB" id="A0A8J2H930"/>
<comment type="caution">
    <text evidence="2">The sequence shown here is derived from an EMBL/GenBank/DDBJ whole genome shotgun (WGS) entry which is preliminary data.</text>
</comment>
<reference evidence="2" key="1">
    <citation type="submission" date="2021-04" db="EMBL/GenBank/DDBJ databases">
        <authorList>
            <person name="Chebbi M.A.C M."/>
        </authorList>
    </citation>
    <scope>NUCLEOTIDE SEQUENCE</scope>
</reference>
<evidence type="ECO:0000313" key="2">
    <source>
        <dbReference type="EMBL" id="CAG5087974.1"/>
    </source>
</evidence>
<feature type="region of interest" description="Disordered" evidence="1">
    <location>
        <begin position="431"/>
        <end position="455"/>
    </location>
</feature>
<feature type="compositionally biased region" description="Basic residues" evidence="1">
    <location>
        <begin position="120"/>
        <end position="130"/>
    </location>
</feature>
<feature type="compositionally biased region" description="Low complexity" evidence="1">
    <location>
        <begin position="1"/>
        <end position="49"/>
    </location>
</feature>
<feature type="region of interest" description="Disordered" evidence="1">
    <location>
        <begin position="1"/>
        <end position="50"/>
    </location>
</feature>
<dbReference type="EMBL" id="CAJNRD030001119">
    <property type="protein sequence ID" value="CAG5087974.1"/>
    <property type="molecule type" value="Genomic_DNA"/>
</dbReference>